<dbReference type="Proteomes" id="UP001404956">
    <property type="component" value="Unassembled WGS sequence"/>
</dbReference>
<accession>A0ABP9XIM4</accession>
<evidence type="ECO:0000313" key="2">
    <source>
        <dbReference type="EMBL" id="GAA5535194.1"/>
    </source>
</evidence>
<dbReference type="EMBL" id="BAABRV010000020">
    <property type="protein sequence ID" value="GAA5535194.1"/>
    <property type="molecule type" value="Genomic_DNA"/>
</dbReference>
<keyword evidence="3" id="KW-1185">Reference proteome</keyword>
<keyword evidence="1" id="KW-1133">Transmembrane helix</keyword>
<feature type="transmembrane region" description="Helical" evidence="1">
    <location>
        <begin position="37"/>
        <end position="57"/>
    </location>
</feature>
<protein>
    <submittedName>
        <fullName evidence="2">Uncharacterized protein</fullName>
    </submittedName>
</protein>
<organism evidence="2 3">
    <name type="scientific">Deinococcus aluminii</name>
    <dbReference type="NCBI Taxonomy" id="1656885"/>
    <lineage>
        <taxon>Bacteria</taxon>
        <taxon>Thermotogati</taxon>
        <taxon>Deinococcota</taxon>
        <taxon>Deinococci</taxon>
        <taxon>Deinococcales</taxon>
        <taxon>Deinococcaceae</taxon>
        <taxon>Deinococcus</taxon>
    </lineage>
</organism>
<comment type="caution">
    <text evidence="2">The sequence shown here is derived from an EMBL/GenBank/DDBJ whole genome shotgun (WGS) entry which is preliminary data.</text>
</comment>
<name>A0ABP9XIM4_9DEIO</name>
<evidence type="ECO:0000313" key="3">
    <source>
        <dbReference type="Proteomes" id="UP001404956"/>
    </source>
</evidence>
<reference evidence="2 3" key="1">
    <citation type="submission" date="2024-02" db="EMBL/GenBank/DDBJ databases">
        <title>Deinococcus aluminii NBRC 112889.</title>
        <authorList>
            <person name="Ichikawa N."/>
            <person name="Katano-Makiyama Y."/>
            <person name="Hidaka K."/>
        </authorList>
    </citation>
    <scope>NUCLEOTIDE SEQUENCE [LARGE SCALE GENOMIC DNA]</scope>
    <source>
        <strain evidence="2 3">NBRC 112889</strain>
    </source>
</reference>
<dbReference type="RefSeq" id="WP_345458061.1">
    <property type="nucleotide sequence ID" value="NZ_BAABRV010000020.1"/>
</dbReference>
<proteinExistence type="predicted"/>
<keyword evidence="1" id="KW-0472">Membrane</keyword>
<gene>
    <name evidence="2" type="ORF">Dalu01_03618</name>
</gene>
<keyword evidence="1" id="KW-0812">Transmembrane</keyword>
<sequence>MAGFWFAALIRAVLLLGVPLALLLVVAGSAGSPLHGYFRLGVLLLLGLAVWVAVSTLRRYRYHLSEAAREPEHIEQPATVILRR</sequence>
<evidence type="ECO:0000256" key="1">
    <source>
        <dbReference type="SAM" id="Phobius"/>
    </source>
</evidence>